<feature type="domain" description="Putative zinc-finger" evidence="2">
    <location>
        <begin position="13"/>
        <end position="32"/>
    </location>
</feature>
<keyword evidence="1" id="KW-0812">Transmembrane</keyword>
<comment type="caution">
    <text evidence="3">The sequence shown here is derived from an EMBL/GenBank/DDBJ whole genome shotgun (WGS) entry which is preliminary data.</text>
</comment>
<proteinExistence type="predicted"/>
<evidence type="ECO:0000259" key="2">
    <source>
        <dbReference type="Pfam" id="PF13490"/>
    </source>
</evidence>
<keyword evidence="4" id="KW-1185">Reference proteome</keyword>
<protein>
    <submittedName>
        <fullName evidence="3">Zf-HC2 domain-containing protein</fullName>
    </submittedName>
</protein>
<reference evidence="3" key="2">
    <citation type="submission" date="2022-01" db="EMBL/GenBank/DDBJ databases">
        <authorList>
            <person name="Zivanovic Y."/>
            <person name="Moreira D."/>
            <person name="Lopez-Garcia P."/>
        </authorList>
    </citation>
    <scope>NUCLEOTIDE SEQUENCE</scope>
    <source>
        <strain evidence="3">G9</strain>
    </source>
</reference>
<reference evidence="3" key="1">
    <citation type="journal article" date="2022" name="Genome Biol. Evol.">
        <title>A New Gene Family Diagnostic for Intracellular Biomineralization of Amorphous Ca Carbonates by Cyanobacteria.</title>
        <authorList>
            <person name="Benzerara K."/>
            <person name="Duprat E."/>
            <person name="Bitard-Feildel T."/>
            <person name="Caumes G."/>
            <person name="Cassier-Chauvat C."/>
            <person name="Chauvat F."/>
            <person name="Dezi M."/>
            <person name="Diop S.I."/>
            <person name="Gaschignard G."/>
            <person name="Gorgen S."/>
            <person name="Gugger M."/>
            <person name="Lopez-Garcia P."/>
            <person name="Millet M."/>
            <person name="Skouri-Panet F."/>
            <person name="Moreira D."/>
            <person name="Callebaut I."/>
        </authorList>
    </citation>
    <scope>NUCLEOTIDE SEQUENCE</scope>
    <source>
        <strain evidence="3">G9</strain>
    </source>
</reference>
<keyword evidence="1" id="KW-1133">Transmembrane helix</keyword>
<dbReference type="EMBL" id="JAKKUT010000002">
    <property type="protein sequence ID" value="MDG2990189.1"/>
    <property type="molecule type" value="Genomic_DNA"/>
</dbReference>
<feature type="transmembrane region" description="Helical" evidence="1">
    <location>
        <begin position="85"/>
        <end position="108"/>
    </location>
</feature>
<organism evidence="3 4">
    <name type="scientific">Candidatus Synechococcus calcipolaris G9</name>
    <dbReference type="NCBI Taxonomy" id="1497997"/>
    <lineage>
        <taxon>Bacteria</taxon>
        <taxon>Bacillati</taxon>
        <taxon>Cyanobacteriota</taxon>
        <taxon>Cyanophyceae</taxon>
        <taxon>Synechococcales</taxon>
        <taxon>Synechococcaceae</taxon>
        <taxon>Synechococcus</taxon>
    </lineage>
</organism>
<accession>A0ABT6EWN5</accession>
<gene>
    <name evidence="3" type="ORF">L3556_04450</name>
</gene>
<dbReference type="Proteomes" id="UP001154265">
    <property type="component" value="Unassembled WGS sequence"/>
</dbReference>
<dbReference type="Pfam" id="PF13490">
    <property type="entry name" value="zf-HC2"/>
    <property type="match status" value="1"/>
</dbReference>
<keyword evidence="1" id="KW-0472">Membrane</keyword>
<evidence type="ECO:0000256" key="1">
    <source>
        <dbReference type="SAM" id="Phobius"/>
    </source>
</evidence>
<evidence type="ECO:0000313" key="3">
    <source>
        <dbReference type="EMBL" id="MDG2990189.1"/>
    </source>
</evidence>
<evidence type="ECO:0000313" key="4">
    <source>
        <dbReference type="Proteomes" id="UP001154265"/>
    </source>
</evidence>
<name>A0ABT6EWN5_9SYNE</name>
<dbReference type="InterPro" id="IPR027383">
    <property type="entry name" value="Znf_put"/>
</dbReference>
<sequence length="176" mass="19107">MDDLDVLKRDRFELLSAYLDGEVTPVERQQVETWLATDSESQRLYRRLLTLQSGFQDMPAIAPSLSADRLASQVICKAQQRRPRLLLVWGGLGAAIAAAAVGVITNVLPGNAPMPQLAVTTSASLEPNPNAIEPTLPENLQGLGLMLSLDRPPIEIPDVILVDDSVTSVEHSTENE</sequence>
<dbReference type="RefSeq" id="WP_277866104.1">
    <property type="nucleotide sequence ID" value="NZ_JAKKUT010000002.1"/>
</dbReference>